<gene>
    <name evidence="2" type="ORF">Air01nite_56320</name>
</gene>
<keyword evidence="3" id="KW-1185">Reference proteome</keyword>
<evidence type="ECO:0000313" key="2">
    <source>
        <dbReference type="EMBL" id="GIF59537.1"/>
    </source>
</evidence>
<dbReference type="Proteomes" id="UP000624325">
    <property type="component" value="Unassembled WGS sequence"/>
</dbReference>
<evidence type="ECO:0000313" key="3">
    <source>
        <dbReference type="Proteomes" id="UP000624325"/>
    </source>
</evidence>
<dbReference type="PROSITE" id="PS50801">
    <property type="entry name" value="STAS"/>
    <property type="match status" value="1"/>
</dbReference>
<dbReference type="Pfam" id="PF14417">
    <property type="entry name" value="MEDS"/>
    <property type="match status" value="1"/>
</dbReference>
<reference evidence="2 3" key="1">
    <citation type="submission" date="2021-01" db="EMBL/GenBank/DDBJ databases">
        <title>Whole genome shotgun sequence of Asanoa iriomotensis NBRC 100142.</title>
        <authorList>
            <person name="Komaki H."/>
            <person name="Tamura T."/>
        </authorList>
    </citation>
    <scope>NUCLEOTIDE SEQUENCE [LARGE SCALE GENOMIC DNA]</scope>
    <source>
        <strain evidence="2 3">NBRC 100142</strain>
    </source>
</reference>
<sequence length="273" mass="28654">MQSVPRGRTAYAVGMRTADAPAARPTATGRHLCWAYADRDEFLGQARDFLAEGRASGAAVRLVGDGLPDVEGVPAEPVSDVYGVVDPAATVSYWAAALADALAAGHTGLRVVGEVTPLVRSAAQIAAFAAYEHQVDRLMARHPLSGMCAYDRRRVDPAALSDLASLHAVHNLPGVSFRLHAVAGSGDLAISGELDVTGMAALARLLDRVAPTVVDGELVVDARGLDFVDHRSLMQLASYARGRGATAVLRTPLPAAARLVELLRVPGLRVEAR</sequence>
<dbReference type="InterPro" id="IPR058548">
    <property type="entry name" value="MlaB-like_STAS"/>
</dbReference>
<accession>A0ABQ4C9S7</accession>
<evidence type="ECO:0000259" key="1">
    <source>
        <dbReference type="PROSITE" id="PS50801"/>
    </source>
</evidence>
<feature type="domain" description="STAS" evidence="1">
    <location>
        <begin position="188"/>
        <end position="273"/>
    </location>
</feature>
<organism evidence="2 3">
    <name type="scientific">Asanoa iriomotensis</name>
    <dbReference type="NCBI Taxonomy" id="234613"/>
    <lineage>
        <taxon>Bacteria</taxon>
        <taxon>Bacillati</taxon>
        <taxon>Actinomycetota</taxon>
        <taxon>Actinomycetes</taxon>
        <taxon>Micromonosporales</taxon>
        <taxon>Micromonosporaceae</taxon>
        <taxon>Asanoa</taxon>
    </lineage>
</organism>
<dbReference type="InterPro" id="IPR025847">
    <property type="entry name" value="MEDS_domain"/>
</dbReference>
<proteinExistence type="predicted"/>
<dbReference type="Pfam" id="PF13466">
    <property type="entry name" value="STAS_2"/>
    <property type="match status" value="1"/>
</dbReference>
<comment type="caution">
    <text evidence="2">The sequence shown here is derived from an EMBL/GenBank/DDBJ whole genome shotgun (WGS) entry which is preliminary data.</text>
</comment>
<protein>
    <recommendedName>
        <fullName evidence="1">STAS domain-containing protein</fullName>
    </recommendedName>
</protein>
<dbReference type="EMBL" id="BONC01000049">
    <property type="protein sequence ID" value="GIF59537.1"/>
    <property type="molecule type" value="Genomic_DNA"/>
</dbReference>
<dbReference type="InterPro" id="IPR002645">
    <property type="entry name" value="STAS_dom"/>
</dbReference>
<name>A0ABQ4C9S7_9ACTN</name>